<keyword evidence="5" id="KW-0808">Transferase</keyword>
<dbReference type="PANTHER" id="PTHR45339">
    <property type="entry name" value="HYBRID SIGNAL TRANSDUCTION HISTIDINE KINASE J"/>
    <property type="match status" value="1"/>
</dbReference>
<dbReference type="PRINTS" id="PR00344">
    <property type="entry name" value="BCTRLSENSOR"/>
</dbReference>
<reference evidence="5" key="1">
    <citation type="submission" date="2019-08" db="EMBL/GenBank/DDBJ databases">
        <authorList>
            <person name="Kucharzyk K."/>
            <person name="Murdoch R.W."/>
            <person name="Higgins S."/>
            <person name="Loffler F."/>
        </authorList>
    </citation>
    <scope>NUCLEOTIDE SEQUENCE</scope>
</reference>
<feature type="domain" description="Response regulatory" evidence="4">
    <location>
        <begin position="630"/>
        <end position="751"/>
    </location>
</feature>
<evidence type="ECO:0000259" key="4">
    <source>
        <dbReference type="PROSITE" id="PS50110"/>
    </source>
</evidence>
<keyword evidence="2" id="KW-0472">Membrane</keyword>
<dbReference type="InterPro" id="IPR036097">
    <property type="entry name" value="HisK_dim/P_sf"/>
</dbReference>
<dbReference type="EMBL" id="VSSQ01000440">
    <property type="protein sequence ID" value="MPL94751.1"/>
    <property type="molecule type" value="Genomic_DNA"/>
</dbReference>
<feature type="domain" description="Histidine kinase" evidence="3">
    <location>
        <begin position="250"/>
        <end position="472"/>
    </location>
</feature>
<keyword evidence="5" id="KW-0418">Kinase</keyword>
<dbReference type="PROSITE" id="PS50110">
    <property type="entry name" value="RESPONSE_REGULATORY"/>
    <property type="match status" value="2"/>
</dbReference>
<dbReference type="Gene3D" id="3.40.50.2300">
    <property type="match status" value="2"/>
</dbReference>
<organism evidence="5">
    <name type="scientific">bioreactor metagenome</name>
    <dbReference type="NCBI Taxonomy" id="1076179"/>
    <lineage>
        <taxon>unclassified sequences</taxon>
        <taxon>metagenomes</taxon>
        <taxon>ecological metagenomes</taxon>
    </lineage>
</organism>
<evidence type="ECO:0000256" key="1">
    <source>
        <dbReference type="ARBA" id="ARBA00022553"/>
    </source>
</evidence>
<dbReference type="InterPro" id="IPR004358">
    <property type="entry name" value="Sig_transdc_His_kin-like_C"/>
</dbReference>
<gene>
    <name evidence="5" type="primary">rcsC_103</name>
    <name evidence="5" type="ORF">SDC9_40906</name>
</gene>
<dbReference type="SMART" id="SM00388">
    <property type="entry name" value="HisKA"/>
    <property type="match status" value="1"/>
</dbReference>
<evidence type="ECO:0000313" key="5">
    <source>
        <dbReference type="EMBL" id="MPL94751.1"/>
    </source>
</evidence>
<keyword evidence="1" id="KW-0597">Phosphoprotein</keyword>
<dbReference type="AlphaFoldDB" id="A0A644VTM5"/>
<dbReference type="InterPro" id="IPR005467">
    <property type="entry name" value="His_kinase_dom"/>
</dbReference>
<dbReference type="SMART" id="SM00448">
    <property type="entry name" value="REC"/>
    <property type="match status" value="2"/>
</dbReference>
<dbReference type="Pfam" id="PF02518">
    <property type="entry name" value="HATPase_c"/>
    <property type="match status" value="1"/>
</dbReference>
<dbReference type="FunFam" id="3.30.565.10:FF:000010">
    <property type="entry name" value="Sensor histidine kinase RcsC"/>
    <property type="match status" value="1"/>
</dbReference>
<dbReference type="SUPFAM" id="SSF55874">
    <property type="entry name" value="ATPase domain of HSP90 chaperone/DNA topoisomerase II/histidine kinase"/>
    <property type="match status" value="1"/>
</dbReference>
<dbReference type="GO" id="GO:0000155">
    <property type="term" value="F:phosphorelay sensor kinase activity"/>
    <property type="evidence" value="ECO:0007669"/>
    <property type="project" value="InterPro"/>
</dbReference>
<sequence>MKNSIKKFLSAYMTFMLSFTLFVPSAFAYDGNFKATYAQLLSYANVDVLKAYLYKNQNIAIGVAAAIIMLLLVLLLFLLLRLSNSKRLKLLRENNAALEELISYLCLTYEKVEKIDVDNNSVTSYSLENEKLIIKKSEFKDINLIRENFHPDDAAALENNVIKNIMDRVMKTCTQEEIIVREKNSNGKYQWMAYLFQGVHCDKQYHRNCLLLKRNINTFKSKELEQREKLQDALTAAQHSSDAKGNFMAHMSHEIRTPLNAIIGYLSLAKEEPSREAVNNFLCKSDVSAKHLLNIVNDVLDMSSIERGKMKINNALFDFKQTITVIGNMFYEQAKEKNIDFEILLVDVEEEFVVGDRLRLNQILVNLLSNALKFTAAGGKVNCIVRQMAIRNKKVFMHFEVIDTGKGMSKEYLTKIFTPFEQENSEIAASYGGSGLGLSITKNLVQMLNGVITVESEEGKGSTFKLDIPFEFDLEHHKTIQKLQDFSFVKALIVDDQENSAKYIEQLLNKFGVVTKVVNNGADALECIAASTKEGNPFHLCILDWQMPGMDGLETAKKIVELNGSGMKIIMVTGYDYSKIIDEAKKNGINSFMNKPIFSSNICDLLVDNFGNMAVKNDAEQNILNFSGKYVLLAEDNDINADVITRLLEKINLKVDRAVNGKEVCEMFGRSEDGYYVAILMDIQMPEINGCEATRLIRMSDHPAAKNIPIIAMTANDSSDDVNEAISCGMNSHLCKPIDKTNFYSTLESLLK</sequence>
<dbReference type="Pfam" id="PF00512">
    <property type="entry name" value="HisKA"/>
    <property type="match status" value="1"/>
</dbReference>
<keyword evidence="2" id="KW-0812">Transmembrane</keyword>
<name>A0A644VTM5_9ZZZZ</name>
<dbReference type="SUPFAM" id="SSF47384">
    <property type="entry name" value="Homodimeric domain of signal transducing histidine kinase"/>
    <property type="match status" value="1"/>
</dbReference>
<dbReference type="InterPro" id="IPR001789">
    <property type="entry name" value="Sig_transdc_resp-reg_receiver"/>
</dbReference>
<dbReference type="InterPro" id="IPR011006">
    <property type="entry name" value="CheY-like_superfamily"/>
</dbReference>
<dbReference type="Gene3D" id="3.30.565.10">
    <property type="entry name" value="Histidine kinase-like ATPase, C-terminal domain"/>
    <property type="match status" value="1"/>
</dbReference>
<feature type="transmembrane region" description="Helical" evidence="2">
    <location>
        <begin position="59"/>
        <end position="80"/>
    </location>
</feature>
<protein>
    <submittedName>
        <fullName evidence="5">Sensor histidine kinase RcsC</fullName>
        <ecNumber evidence="5">2.7.13.3</ecNumber>
    </submittedName>
</protein>
<comment type="caution">
    <text evidence="5">The sequence shown here is derived from an EMBL/GenBank/DDBJ whole genome shotgun (WGS) entry which is preliminary data.</text>
</comment>
<proteinExistence type="predicted"/>
<dbReference type="SUPFAM" id="SSF52172">
    <property type="entry name" value="CheY-like"/>
    <property type="match status" value="2"/>
</dbReference>
<dbReference type="PANTHER" id="PTHR45339:SF3">
    <property type="entry name" value="HISTIDINE KINASE"/>
    <property type="match status" value="1"/>
</dbReference>
<dbReference type="EC" id="2.7.13.3" evidence="5"/>
<dbReference type="InterPro" id="IPR003661">
    <property type="entry name" value="HisK_dim/P_dom"/>
</dbReference>
<dbReference type="CDD" id="cd16922">
    <property type="entry name" value="HATPase_EvgS-ArcB-TorS-like"/>
    <property type="match status" value="1"/>
</dbReference>
<dbReference type="CDD" id="cd00082">
    <property type="entry name" value="HisKA"/>
    <property type="match status" value="1"/>
</dbReference>
<accession>A0A644VTM5</accession>
<dbReference type="CDD" id="cd17546">
    <property type="entry name" value="REC_hyHK_CKI1_RcsC-like"/>
    <property type="match status" value="2"/>
</dbReference>
<dbReference type="InterPro" id="IPR036890">
    <property type="entry name" value="HATPase_C_sf"/>
</dbReference>
<evidence type="ECO:0000259" key="3">
    <source>
        <dbReference type="PROSITE" id="PS50109"/>
    </source>
</evidence>
<dbReference type="InterPro" id="IPR003594">
    <property type="entry name" value="HATPase_dom"/>
</dbReference>
<feature type="domain" description="Response regulatory" evidence="4">
    <location>
        <begin position="490"/>
        <end position="610"/>
    </location>
</feature>
<dbReference type="Pfam" id="PF00072">
    <property type="entry name" value="Response_reg"/>
    <property type="match status" value="2"/>
</dbReference>
<dbReference type="SMART" id="SM00387">
    <property type="entry name" value="HATPase_c"/>
    <property type="match status" value="1"/>
</dbReference>
<evidence type="ECO:0000256" key="2">
    <source>
        <dbReference type="SAM" id="Phobius"/>
    </source>
</evidence>
<dbReference type="PROSITE" id="PS50109">
    <property type="entry name" value="HIS_KIN"/>
    <property type="match status" value="1"/>
</dbReference>
<dbReference type="Gene3D" id="1.10.287.130">
    <property type="match status" value="1"/>
</dbReference>
<keyword evidence="2" id="KW-1133">Transmembrane helix</keyword>